<keyword evidence="2" id="KW-1185">Reference proteome</keyword>
<dbReference type="AlphaFoldDB" id="A0ABC8U410"/>
<protein>
    <submittedName>
        <fullName evidence="1">Uncharacterized protein</fullName>
    </submittedName>
</protein>
<gene>
    <name evidence="1" type="ORF">ILEXP_LOCUS46336</name>
</gene>
<dbReference type="Proteomes" id="UP001642360">
    <property type="component" value="Unassembled WGS sequence"/>
</dbReference>
<reference evidence="1 2" key="1">
    <citation type="submission" date="2024-02" db="EMBL/GenBank/DDBJ databases">
        <authorList>
            <person name="Vignale AGUSTIN F."/>
            <person name="Sosa J E."/>
            <person name="Modenutti C."/>
        </authorList>
    </citation>
    <scope>NUCLEOTIDE SEQUENCE [LARGE SCALE GENOMIC DNA]</scope>
</reference>
<sequence>MALLKCKAGSPAAWREVVLKASKLRAEVAVKMGIVDSAHDSAAETVVAAVKLGEELYSENRKTMLADVLAELGFDETVEDGDNETLPPPTTTTKHAMQNELFLLDDAIKRKGFFCQAHMNILL</sequence>
<evidence type="ECO:0000313" key="1">
    <source>
        <dbReference type="EMBL" id="CAK9176483.1"/>
    </source>
</evidence>
<name>A0ABC8U410_9AQUA</name>
<proteinExistence type="predicted"/>
<evidence type="ECO:0000313" key="2">
    <source>
        <dbReference type="Proteomes" id="UP001642360"/>
    </source>
</evidence>
<comment type="caution">
    <text evidence="1">The sequence shown here is derived from an EMBL/GenBank/DDBJ whole genome shotgun (WGS) entry which is preliminary data.</text>
</comment>
<organism evidence="1 2">
    <name type="scientific">Ilex paraguariensis</name>
    <name type="common">yerba mate</name>
    <dbReference type="NCBI Taxonomy" id="185542"/>
    <lineage>
        <taxon>Eukaryota</taxon>
        <taxon>Viridiplantae</taxon>
        <taxon>Streptophyta</taxon>
        <taxon>Embryophyta</taxon>
        <taxon>Tracheophyta</taxon>
        <taxon>Spermatophyta</taxon>
        <taxon>Magnoliopsida</taxon>
        <taxon>eudicotyledons</taxon>
        <taxon>Gunneridae</taxon>
        <taxon>Pentapetalae</taxon>
        <taxon>asterids</taxon>
        <taxon>campanulids</taxon>
        <taxon>Aquifoliales</taxon>
        <taxon>Aquifoliaceae</taxon>
        <taxon>Ilex</taxon>
    </lineage>
</organism>
<accession>A0ABC8U410</accession>
<dbReference type="EMBL" id="CAUOFW020006835">
    <property type="protein sequence ID" value="CAK9176483.1"/>
    <property type="molecule type" value="Genomic_DNA"/>
</dbReference>